<comment type="caution">
    <text evidence="6">The sequence shown here is derived from an EMBL/GenBank/DDBJ whole genome shotgun (WGS) entry which is preliminary data.</text>
</comment>
<evidence type="ECO:0000256" key="4">
    <source>
        <dbReference type="ARBA" id="ARBA00023163"/>
    </source>
</evidence>
<proteinExistence type="inferred from homology"/>
<dbReference type="PANTHER" id="PTHR30537">
    <property type="entry name" value="HTH-TYPE TRANSCRIPTIONAL REGULATOR"/>
    <property type="match status" value="1"/>
</dbReference>
<dbReference type="PROSITE" id="PS50931">
    <property type="entry name" value="HTH_LYSR"/>
    <property type="match status" value="1"/>
</dbReference>
<dbReference type="Gene3D" id="3.40.190.10">
    <property type="entry name" value="Periplasmic binding protein-like II"/>
    <property type="match status" value="2"/>
</dbReference>
<accession>A0ABX0KWA1</accession>
<dbReference type="InterPro" id="IPR036388">
    <property type="entry name" value="WH-like_DNA-bd_sf"/>
</dbReference>
<evidence type="ECO:0000256" key="3">
    <source>
        <dbReference type="ARBA" id="ARBA00023125"/>
    </source>
</evidence>
<dbReference type="InterPro" id="IPR036390">
    <property type="entry name" value="WH_DNA-bd_sf"/>
</dbReference>
<dbReference type="SUPFAM" id="SSF53850">
    <property type="entry name" value="Periplasmic binding protein-like II"/>
    <property type="match status" value="1"/>
</dbReference>
<reference evidence="6 7" key="1">
    <citation type="submission" date="2020-03" db="EMBL/GenBank/DDBJ databases">
        <title>Draft genome sequence of environmentally isolated violet-colored cultures.</title>
        <authorList>
            <person name="Wilson H.S."/>
        </authorList>
    </citation>
    <scope>NUCLEOTIDE SEQUENCE [LARGE SCALE GENOMIC DNA]</scope>
    <source>
        <strain evidence="6 7">HSC-16F04</strain>
    </source>
</reference>
<dbReference type="InterPro" id="IPR005119">
    <property type="entry name" value="LysR_subst-bd"/>
</dbReference>
<keyword evidence="4" id="KW-0804">Transcription</keyword>
<dbReference type="Gene3D" id="1.10.10.10">
    <property type="entry name" value="Winged helix-like DNA-binding domain superfamily/Winged helix DNA-binding domain"/>
    <property type="match status" value="1"/>
</dbReference>
<evidence type="ECO:0000313" key="6">
    <source>
        <dbReference type="EMBL" id="NHQ86670.1"/>
    </source>
</evidence>
<evidence type="ECO:0000313" key="7">
    <source>
        <dbReference type="Proteomes" id="UP000712570"/>
    </source>
</evidence>
<keyword evidence="7" id="KW-1185">Reference proteome</keyword>
<dbReference type="Proteomes" id="UP000712570">
    <property type="component" value="Unassembled WGS sequence"/>
</dbReference>
<evidence type="ECO:0000256" key="2">
    <source>
        <dbReference type="ARBA" id="ARBA00023015"/>
    </source>
</evidence>
<organism evidence="6 7">
    <name type="scientific">Iodobacter violaceini</name>
    <dbReference type="NCBI Taxonomy" id="3044271"/>
    <lineage>
        <taxon>Bacteria</taxon>
        <taxon>Pseudomonadati</taxon>
        <taxon>Pseudomonadota</taxon>
        <taxon>Betaproteobacteria</taxon>
        <taxon>Neisseriales</taxon>
        <taxon>Chitinibacteraceae</taxon>
        <taxon>Iodobacter</taxon>
    </lineage>
</organism>
<dbReference type="Pfam" id="PF03466">
    <property type="entry name" value="LysR_substrate"/>
    <property type="match status" value="1"/>
</dbReference>
<evidence type="ECO:0000259" key="5">
    <source>
        <dbReference type="PROSITE" id="PS50931"/>
    </source>
</evidence>
<sequence>MLHLDALLTFVTIVDTGSFSAAAGRLGQTPSGVSRCLSRLEKQLGISLIKRTTRRLDLTEEGRWLLDKARQILATLAETEATLSASHAQPAGLLRVNAATPVLNHLIAPLAAGFMAAYPKIQLELIGAEAVIDLIEERADVAIRIGELSDSTLNARRLGESQLRLVASPGYLQQHGSPLNEDALTAHSLLGFSSPASLNIWPLNGGKGLAISPAISASSGETLRHLALNGAGIACLADFLIGKDLQTGQLQTVLSDASLPWKQTIWAVFYKQGTLAPRIACFVDYLARALT</sequence>
<evidence type="ECO:0000256" key="1">
    <source>
        <dbReference type="ARBA" id="ARBA00009437"/>
    </source>
</evidence>
<protein>
    <submittedName>
        <fullName evidence="6">LysR family transcriptional regulator</fullName>
    </submittedName>
</protein>
<dbReference type="EMBL" id="JAAOLX010000005">
    <property type="protein sequence ID" value="NHQ86670.1"/>
    <property type="molecule type" value="Genomic_DNA"/>
</dbReference>
<feature type="domain" description="HTH lysR-type" evidence="5">
    <location>
        <begin position="1"/>
        <end position="59"/>
    </location>
</feature>
<dbReference type="SUPFAM" id="SSF46785">
    <property type="entry name" value="Winged helix' DNA-binding domain"/>
    <property type="match status" value="1"/>
</dbReference>
<dbReference type="RefSeq" id="WP_166825862.1">
    <property type="nucleotide sequence ID" value="NZ_JAAOLX010000005.1"/>
</dbReference>
<gene>
    <name evidence="6" type="ORF">HA050_11135</name>
</gene>
<dbReference type="InterPro" id="IPR058163">
    <property type="entry name" value="LysR-type_TF_proteobact-type"/>
</dbReference>
<dbReference type="InterPro" id="IPR000847">
    <property type="entry name" value="LysR_HTH_N"/>
</dbReference>
<dbReference type="PANTHER" id="PTHR30537:SF5">
    <property type="entry name" value="HTH-TYPE TRANSCRIPTIONAL ACTIVATOR TTDR-RELATED"/>
    <property type="match status" value="1"/>
</dbReference>
<keyword evidence="3" id="KW-0238">DNA-binding</keyword>
<name>A0ABX0KWA1_9NEIS</name>
<comment type="similarity">
    <text evidence="1">Belongs to the LysR transcriptional regulatory family.</text>
</comment>
<keyword evidence="2" id="KW-0805">Transcription regulation</keyword>
<dbReference type="Pfam" id="PF00126">
    <property type="entry name" value="HTH_1"/>
    <property type="match status" value="1"/>
</dbReference>